<dbReference type="SUPFAM" id="SSF54593">
    <property type="entry name" value="Glyoxalase/Bleomycin resistance protein/Dihydroxybiphenyl dioxygenase"/>
    <property type="match status" value="1"/>
</dbReference>
<feature type="domain" description="PhnB-like" evidence="1">
    <location>
        <begin position="3"/>
        <end position="139"/>
    </location>
</feature>
<protein>
    <submittedName>
        <fullName evidence="2">Glyoxalase/bleomycin resistance protein/dioxygenase</fullName>
    </submittedName>
</protein>
<name>H1Y0N4_9SPHI</name>
<dbReference type="Proteomes" id="UP000002774">
    <property type="component" value="Chromosome"/>
</dbReference>
<gene>
    <name evidence="2" type="ORF">Mucpa_4689</name>
</gene>
<dbReference type="GO" id="GO:0051213">
    <property type="term" value="F:dioxygenase activity"/>
    <property type="evidence" value="ECO:0007669"/>
    <property type="project" value="UniProtKB-KW"/>
</dbReference>
<proteinExistence type="predicted"/>
<dbReference type="InterPro" id="IPR029068">
    <property type="entry name" value="Glyas_Bleomycin-R_OHBP_Dase"/>
</dbReference>
<dbReference type="Pfam" id="PF06983">
    <property type="entry name" value="3-dmu-9_3-mt"/>
    <property type="match status" value="1"/>
</dbReference>
<keyword evidence="3" id="KW-1185">Reference proteome</keyword>
<dbReference type="InterPro" id="IPR028973">
    <property type="entry name" value="PhnB-like"/>
</dbReference>
<dbReference type="AlphaFoldDB" id="H1Y0N4"/>
<dbReference type="EMBL" id="CM001403">
    <property type="protein sequence ID" value="EHQ28774.1"/>
    <property type="molecule type" value="Genomic_DNA"/>
</dbReference>
<evidence type="ECO:0000313" key="3">
    <source>
        <dbReference type="Proteomes" id="UP000002774"/>
    </source>
</evidence>
<evidence type="ECO:0000313" key="2">
    <source>
        <dbReference type="EMBL" id="EHQ28774.1"/>
    </source>
</evidence>
<reference evidence="2" key="1">
    <citation type="submission" date="2011-09" db="EMBL/GenBank/DDBJ databases">
        <title>The permanent draft genome of Mucilaginibacter paludis DSM 18603.</title>
        <authorList>
            <consortium name="US DOE Joint Genome Institute (JGI-PGF)"/>
            <person name="Lucas S."/>
            <person name="Han J."/>
            <person name="Lapidus A."/>
            <person name="Bruce D."/>
            <person name="Goodwin L."/>
            <person name="Pitluck S."/>
            <person name="Peters L."/>
            <person name="Kyrpides N."/>
            <person name="Mavromatis K."/>
            <person name="Ivanova N."/>
            <person name="Mikhailova N."/>
            <person name="Held B."/>
            <person name="Detter J.C."/>
            <person name="Tapia R."/>
            <person name="Han C."/>
            <person name="Land M."/>
            <person name="Hauser L."/>
            <person name="Markowitz V."/>
            <person name="Cheng J.-F."/>
            <person name="Hugenholtz P."/>
            <person name="Woyke T."/>
            <person name="Wu D."/>
            <person name="Tindall B."/>
            <person name="Brambilla E."/>
            <person name="Klenk H.-P."/>
            <person name="Eisen J.A."/>
        </authorList>
    </citation>
    <scope>NUCLEOTIDE SEQUENCE [LARGE SCALE GENOMIC DNA]</scope>
    <source>
        <strain evidence="2">DSM 18603</strain>
    </source>
</reference>
<dbReference type="CDD" id="cd06588">
    <property type="entry name" value="PhnB_like"/>
    <property type="match status" value="1"/>
</dbReference>
<dbReference type="PANTHER" id="PTHR33990">
    <property type="entry name" value="PROTEIN YJDN-RELATED"/>
    <property type="match status" value="1"/>
</dbReference>
<dbReference type="RefSeq" id="WP_008509688.1">
    <property type="nucleotide sequence ID" value="NZ_CM001403.1"/>
</dbReference>
<dbReference type="Gene3D" id="3.10.180.10">
    <property type="entry name" value="2,3-Dihydroxybiphenyl 1,2-Dioxygenase, domain 1"/>
    <property type="match status" value="1"/>
</dbReference>
<dbReference type="eggNOG" id="COG2764">
    <property type="taxonomic scope" value="Bacteria"/>
</dbReference>
<dbReference type="HOGENOM" id="CLU_046006_17_1_10"/>
<dbReference type="PANTHER" id="PTHR33990:SF1">
    <property type="entry name" value="PROTEIN YJDN"/>
    <property type="match status" value="1"/>
</dbReference>
<organism evidence="2 3">
    <name type="scientific">Mucilaginibacter paludis DSM 18603</name>
    <dbReference type="NCBI Taxonomy" id="714943"/>
    <lineage>
        <taxon>Bacteria</taxon>
        <taxon>Pseudomonadati</taxon>
        <taxon>Bacteroidota</taxon>
        <taxon>Sphingobacteriia</taxon>
        <taxon>Sphingobacteriales</taxon>
        <taxon>Sphingobacteriaceae</taxon>
        <taxon>Mucilaginibacter</taxon>
    </lineage>
</organism>
<accession>H1Y0N4</accession>
<dbReference type="STRING" id="714943.Mucpa_4689"/>
<dbReference type="OrthoDB" id="9795306at2"/>
<sequence>MIKLNPYLVFKDNCEEAFLFYKKIFSGEILFMGRYKDAPQTTRQFFPGSTDDQVMHATLKINDETILMGNDSVETYEKSKDTFTNNFFLYISTENEADAYRIFDDLSIGGKITLPIAQTFWSTTFGIVTDKFGISWKVTFDPVDKPNSNKADAL</sequence>
<evidence type="ECO:0000259" key="1">
    <source>
        <dbReference type="Pfam" id="PF06983"/>
    </source>
</evidence>